<keyword evidence="3" id="KW-1185">Reference proteome</keyword>
<reference evidence="2" key="1">
    <citation type="submission" date="2020-05" db="EMBL/GenBank/DDBJ databases">
        <title>Phylogenomic resolution of chytrid fungi.</title>
        <authorList>
            <person name="Stajich J.E."/>
            <person name="Amses K."/>
            <person name="Simmons R."/>
            <person name="Seto K."/>
            <person name="Myers J."/>
            <person name="Bonds A."/>
            <person name="Quandt C.A."/>
            <person name="Barry K."/>
            <person name="Liu P."/>
            <person name="Grigoriev I."/>
            <person name="Longcore J.E."/>
            <person name="James T.Y."/>
        </authorList>
    </citation>
    <scope>NUCLEOTIDE SEQUENCE</scope>
    <source>
        <strain evidence="2">JEL0318</strain>
    </source>
</reference>
<proteinExistence type="predicted"/>
<feature type="compositionally biased region" description="Pro residues" evidence="1">
    <location>
        <begin position="41"/>
        <end position="53"/>
    </location>
</feature>
<name>A0AAD5S371_9FUNG</name>
<comment type="caution">
    <text evidence="2">The sequence shown here is derived from an EMBL/GenBank/DDBJ whole genome shotgun (WGS) entry which is preliminary data.</text>
</comment>
<evidence type="ECO:0000313" key="2">
    <source>
        <dbReference type="EMBL" id="KAJ3035291.1"/>
    </source>
</evidence>
<protein>
    <submittedName>
        <fullName evidence="2">Uncharacterized protein</fullName>
    </submittedName>
</protein>
<feature type="compositionally biased region" description="Basic and acidic residues" evidence="1">
    <location>
        <begin position="394"/>
        <end position="410"/>
    </location>
</feature>
<evidence type="ECO:0000256" key="1">
    <source>
        <dbReference type="SAM" id="MobiDB-lite"/>
    </source>
</evidence>
<gene>
    <name evidence="2" type="ORF">HK097_004244</name>
</gene>
<organism evidence="2 3">
    <name type="scientific">Rhizophlyctis rosea</name>
    <dbReference type="NCBI Taxonomy" id="64517"/>
    <lineage>
        <taxon>Eukaryota</taxon>
        <taxon>Fungi</taxon>
        <taxon>Fungi incertae sedis</taxon>
        <taxon>Chytridiomycota</taxon>
        <taxon>Chytridiomycota incertae sedis</taxon>
        <taxon>Chytridiomycetes</taxon>
        <taxon>Rhizophlyctidales</taxon>
        <taxon>Rhizophlyctidaceae</taxon>
        <taxon>Rhizophlyctis</taxon>
    </lineage>
</organism>
<dbReference type="Proteomes" id="UP001212841">
    <property type="component" value="Unassembled WGS sequence"/>
</dbReference>
<feature type="compositionally biased region" description="Polar residues" evidence="1">
    <location>
        <begin position="15"/>
        <end position="24"/>
    </location>
</feature>
<sequence length="433" mass="46598">MVGDVARGNEEIRTSGGSSATRVFNTLELASADTTPSHQIPTPPKTLKPPTPAPRRRSLPSTSTTITSRTASPKPKASTRQSLPNVLAPPIKDALQVFEGGEVPLSAPTLNGKHYFARRMPSVRNFAAGGWDRRVQRREVSGEIGEVSREGSREDVFARAVEGEEVVSDESMGDVGVKEESGVGEQEVAGASVLIFNPARFGTPVSWLRQRRAPAASTSALQPLSFTTVANVTRLEAENACARSLGSLAENTTANFNDATASAFSLLRNKGKRPLWNKSYNTDTYSGKVVLYLGSAAPGGSVNVGDKNAKIDALCVVDLRSAQPDFTMVTETTGQNLWLPTIESAFSRIASQLSIVEKFAADVQNMRMTSKYKTTLKERDRRQKGLASLAASEEQVKKDEELQKRAAGNRDKKRKRAKVAAKVAAPEAPAGEE</sequence>
<dbReference type="EMBL" id="JADGJD010002064">
    <property type="protein sequence ID" value="KAJ3035291.1"/>
    <property type="molecule type" value="Genomic_DNA"/>
</dbReference>
<evidence type="ECO:0000313" key="3">
    <source>
        <dbReference type="Proteomes" id="UP001212841"/>
    </source>
</evidence>
<feature type="compositionally biased region" description="Low complexity" evidence="1">
    <location>
        <begin position="59"/>
        <end position="73"/>
    </location>
</feature>
<feature type="compositionally biased region" description="Low complexity" evidence="1">
    <location>
        <begin position="420"/>
        <end position="433"/>
    </location>
</feature>
<feature type="region of interest" description="Disordered" evidence="1">
    <location>
        <begin position="1"/>
        <end position="87"/>
    </location>
</feature>
<feature type="region of interest" description="Disordered" evidence="1">
    <location>
        <begin position="384"/>
        <end position="433"/>
    </location>
</feature>
<accession>A0AAD5S371</accession>
<dbReference type="AlphaFoldDB" id="A0AAD5S371"/>